<feature type="signal peptide" evidence="1">
    <location>
        <begin position="1"/>
        <end position="20"/>
    </location>
</feature>
<gene>
    <name evidence="2" type="ORF">SAMN05421665_1098</name>
</gene>
<feature type="chain" id="PRO_5013294782" description="Porin" evidence="1">
    <location>
        <begin position="21"/>
        <end position="322"/>
    </location>
</feature>
<dbReference type="AlphaFoldDB" id="A0A1R3WQ33"/>
<protein>
    <recommendedName>
        <fullName evidence="4">Porin</fullName>
    </recommendedName>
</protein>
<dbReference type="STRING" id="287098.SAMN05421665_1098"/>
<reference evidence="3" key="1">
    <citation type="submission" date="2017-01" db="EMBL/GenBank/DDBJ databases">
        <authorList>
            <person name="Varghese N."/>
            <person name="Submissions S."/>
        </authorList>
    </citation>
    <scope>NUCLEOTIDE SEQUENCE [LARGE SCALE GENOMIC DNA]</scope>
    <source>
        <strain evidence="3">DSM 29591</strain>
    </source>
</reference>
<evidence type="ECO:0008006" key="4">
    <source>
        <dbReference type="Google" id="ProtNLM"/>
    </source>
</evidence>
<dbReference type="InterPro" id="IPR023614">
    <property type="entry name" value="Porin_dom_sf"/>
</dbReference>
<accession>A0A1R3WQ33</accession>
<dbReference type="SUPFAM" id="SSF56935">
    <property type="entry name" value="Porins"/>
    <property type="match status" value="1"/>
</dbReference>
<dbReference type="OrthoDB" id="7649546at2"/>
<evidence type="ECO:0000313" key="2">
    <source>
        <dbReference type="EMBL" id="SIT80377.1"/>
    </source>
</evidence>
<proteinExistence type="predicted"/>
<dbReference type="RefSeq" id="WP_076658664.1">
    <property type="nucleotide sequence ID" value="NZ_FTPR01000001.1"/>
</dbReference>
<dbReference type="EMBL" id="FTPR01000001">
    <property type="protein sequence ID" value="SIT80377.1"/>
    <property type="molecule type" value="Genomic_DNA"/>
</dbReference>
<sequence>MIKTSMTAAALSVLAIPAFAQELTYGSFDLDYTTFSSDDGGGDVTRFDLQGEGEFTLDQFVFGAGISNDKVDYDDGDEFTVRSLDVYAGYEITPEVLVGAGFANTNIDFFFGEDDFSGYDLFGQYQTGAFGVAINYSRPDDEFDELDITTLYAEGEVAPGVTVGGIFESFSEIDETTYFLSAEYDAGQIFGRAYYASLTDVDFAVYGVRGAYRFDDAISINGGVEALSGDDFISEYTALSIGGEYAFAPGIAATARYTSIDAEFGGETDAFAIGLSYEMGASKRLDRNMMDDAKTDLETGIFGAQPSLGFGLLTSSFFFGPL</sequence>
<keyword evidence="1" id="KW-0732">Signal</keyword>
<organism evidence="2 3">
    <name type="scientific">Yoonia rosea</name>
    <dbReference type="NCBI Taxonomy" id="287098"/>
    <lineage>
        <taxon>Bacteria</taxon>
        <taxon>Pseudomonadati</taxon>
        <taxon>Pseudomonadota</taxon>
        <taxon>Alphaproteobacteria</taxon>
        <taxon>Rhodobacterales</taxon>
        <taxon>Paracoccaceae</taxon>
        <taxon>Yoonia</taxon>
    </lineage>
</organism>
<evidence type="ECO:0000313" key="3">
    <source>
        <dbReference type="Proteomes" id="UP000186997"/>
    </source>
</evidence>
<keyword evidence="3" id="KW-1185">Reference proteome</keyword>
<evidence type="ECO:0000256" key="1">
    <source>
        <dbReference type="SAM" id="SignalP"/>
    </source>
</evidence>
<name>A0A1R3WQ33_9RHOB</name>
<dbReference type="Proteomes" id="UP000186997">
    <property type="component" value="Unassembled WGS sequence"/>
</dbReference>
<dbReference type="Gene3D" id="2.40.160.10">
    <property type="entry name" value="Porin"/>
    <property type="match status" value="1"/>
</dbReference>